<dbReference type="EMBL" id="VNFH01000012">
    <property type="protein sequence ID" value="TVU67861.1"/>
    <property type="molecule type" value="Genomic_DNA"/>
</dbReference>
<dbReference type="InterPro" id="IPR017583">
    <property type="entry name" value="Tagatose/fructose_Pkinase"/>
</dbReference>
<dbReference type="PROSITE" id="PS00583">
    <property type="entry name" value="PFKB_KINASES_1"/>
    <property type="match status" value="1"/>
</dbReference>
<name>A0A558HFE4_9GAMM</name>
<dbReference type="OrthoDB" id="9801219at2"/>
<sequence length="362" mass="37858">MSNGTASLTGAVDELTGELTDKLVRDAGSCPVLCVTLNPALDLTITLSSLTLGKVNRADGNQLEAAGKGINVARVLASLGHPITLTGFLGRDNQADFTAAFSTWGLTDAFERVSGATRINVKLGETSGRVTDINGAGMQVDADAFARLEARIDEWIAQRDSVDGVAVVIAGSLPPGITHMQLASLVSRVRAQSVDCWLDTSGAALEAGLAACPTAVKPNEQELALWAGEPLDSDAARERALMQLVDHGIREALISAGPEGVLWTRPNAVTLRARPPRMQVVSTVCAGDTLLAAMLHGVLCHPVASPATRERILRFATALSAEAVTHPGPGNPLASQLEFLQQHTSIETLAPADVETAGESRQ</sequence>
<evidence type="ECO:0000256" key="3">
    <source>
        <dbReference type="ARBA" id="ARBA00022741"/>
    </source>
</evidence>
<evidence type="ECO:0000259" key="7">
    <source>
        <dbReference type="Pfam" id="PF00294"/>
    </source>
</evidence>
<evidence type="ECO:0000256" key="2">
    <source>
        <dbReference type="ARBA" id="ARBA00022679"/>
    </source>
</evidence>
<keyword evidence="2 6" id="KW-0808">Transferase</keyword>
<dbReference type="GO" id="GO:0005524">
    <property type="term" value="F:ATP binding"/>
    <property type="evidence" value="ECO:0007669"/>
    <property type="project" value="UniProtKB-KW"/>
</dbReference>
<dbReference type="InterPro" id="IPR029056">
    <property type="entry name" value="Ribokinase-like"/>
</dbReference>
<evidence type="ECO:0000256" key="1">
    <source>
        <dbReference type="ARBA" id="ARBA00010688"/>
    </source>
</evidence>
<dbReference type="InterPro" id="IPR002173">
    <property type="entry name" value="Carboh/pur_kinase_PfkB_CS"/>
</dbReference>
<organism evidence="8 9">
    <name type="scientific">Cobetia crustatorum</name>
    <dbReference type="NCBI Taxonomy" id="553385"/>
    <lineage>
        <taxon>Bacteria</taxon>
        <taxon>Pseudomonadati</taxon>
        <taxon>Pseudomonadota</taxon>
        <taxon>Gammaproteobacteria</taxon>
        <taxon>Oceanospirillales</taxon>
        <taxon>Halomonadaceae</taxon>
        <taxon>Cobetia</taxon>
    </lineage>
</organism>
<dbReference type="GO" id="GO:0044281">
    <property type="term" value="P:small molecule metabolic process"/>
    <property type="evidence" value="ECO:0007669"/>
    <property type="project" value="UniProtKB-ARBA"/>
</dbReference>
<dbReference type="STRING" id="553385.GCA_000591415_03344"/>
<dbReference type="PANTHER" id="PTHR46566">
    <property type="entry name" value="1-PHOSPHOFRUCTOKINASE-RELATED"/>
    <property type="match status" value="1"/>
</dbReference>
<dbReference type="SUPFAM" id="SSF53613">
    <property type="entry name" value="Ribokinase-like"/>
    <property type="match status" value="1"/>
</dbReference>
<dbReference type="PANTHER" id="PTHR46566:SF5">
    <property type="entry name" value="1-PHOSPHOFRUCTOKINASE"/>
    <property type="match status" value="1"/>
</dbReference>
<comment type="similarity">
    <text evidence="1 6">Belongs to the carbohydrate kinase PfkB family.</text>
</comment>
<gene>
    <name evidence="8" type="ORF">FQP86_15745</name>
</gene>
<evidence type="ECO:0000313" key="8">
    <source>
        <dbReference type="EMBL" id="TVU67861.1"/>
    </source>
</evidence>
<evidence type="ECO:0000256" key="6">
    <source>
        <dbReference type="PIRNR" id="PIRNR000535"/>
    </source>
</evidence>
<evidence type="ECO:0000256" key="5">
    <source>
        <dbReference type="ARBA" id="ARBA00022840"/>
    </source>
</evidence>
<dbReference type="Pfam" id="PF00294">
    <property type="entry name" value="PfkB"/>
    <property type="match status" value="1"/>
</dbReference>
<dbReference type="InterPro" id="IPR011611">
    <property type="entry name" value="PfkB_dom"/>
</dbReference>
<dbReference type="PIRSF" id="PIRSF000535">
    <property type="entry name" value="1PFK/6PFK/LacC"/>
    <property type="match status" value="1"/>
</dbReference>
<proteinExistence type="inferred from homology"/>
<dbReference type="AlphaFoldDB" id="A0A558HFE4"/>
<dbReference type="NCBIfam" id="TIGR03168">
    <property type="entry name" value="1-PFK"/>
    <property type="match status" value="1"/>
</dbReference>
<keyword evidence="4 8" id="KW-0418">Kinase</keyword>
<dbReference type="GO" id="GO:0008443">
    <property type="term" value="F:phosphofructokinase activity"/>
    <property type="evidence" value="ECO:0007669"/>
    <property type="project" value="TreeGrafter"/>
</dbReference>
<dbReference type="GO" id="GO:0005829">
    <property type="term" value="C:cytosol"/>
    <property type="evidence" value="ECO:0007669"/>
    <property type="project" value="TreeGrafter"/>
</dbReference>
<keyword evidence="3" id="KW-0547">Nucleotide-binding</keyword>
<accession>A0A558HFE4</accession>
<keyword evidence="5" id="KW-0067">ATP-binding</keyword>
<comment type="caution">
    <text evidence="8">The sequence shown here is derived from an EMBL/GenBank/DDBJ whole genome shotgun (WGS) entry which is preliminary data.</text>
</comment>
<dbReference type="GO" id="GO:0016052">
    <property type="term" value="P:carbohydrate catabolic process"/>
    <property type="evidence" value="ECO:0007669"/>
    <property type="project" value="UniProtKB-ARBA"/>
</dbReference>
<dbReference type="Gene3D" id="3.40.1190.20">
    <property type="match status" value="1"/>
</dbReference>
<dbReference type="Proteomes" id="UP000319941">
    <property type="component" value="Unassembled WGS sequence"/>
</dbReference>
<protein>
    <recommendedName>
        <fullName evidence="6">Phosphofructokinase</fullName>
    </recommendedName>
</protein>
<evidence type="ECO:0000313" key="9">
    <source>
        <dbReference type="Proteomes" id="UP000319941"/>
    </source>
</evidence>
<evidence type="ECO:0000256" key="4">
    <source>
        <dbReference type="ARBA" id="ARBA00022777"/>
    </source>
</evidence>
<keyword evidence="9" id="KW-1185">Reference proteome</keyword>
<dbReference type="CDD" id="cd01164">
    <property type="entry name" value="FruK_PfkB_like"/>
    <property type="match status" value="1"/>
</dbReference>
<dbReference type="FunFam" id="3.40.1190.20:FF:000001">
    <property type="entry name" value="Phosphofructokinase"/>
    <property type="match status" value="1"/>
</dbReference>
<reference evidence="8 9" key="1">
    <citation type="submission" date="2019-07" db="EMBL/GenBank/DDBJ databases">
        <title>Diversity of Bacteria from Kongsfjorden, Arctic.</title>
        <authorList>
            <person name="Yu Y."/>
        </authorList>
    </citation>
    <scope>NUCLEOTIDE SEQUENCE [LARGE SCALE GENOMIC DNA]</scope>
    <source>
        <strain evidence="8 9">SM1923</strain>
    </source>
</reference>
<feature type="domain" description="Carbohydrate kinase PfkB" evidence="7">
    <location>
        <begin position="36"/>
        <end position="333"/>
    </location>
</feature>